<sequence>MNFPGHRGIEMVCRQGTRQAVGNGIHITGALLTGNFFQYRLFIGKRQRITFQPL</sequence>
<dbReference type="AlphaFoldDB" id="A0A4R1H8T7"/>
<accession>A0A4R1H8T7</accession>
<name>A0A4R1H8T7_9GAMM</name>
<evidence type="ECO:0000313" key="1">
    <source>
        <dbReference type="EMBL" id="TCK18254.1"/>
    </source>
</evidence>
<evidence type="ECO:0000313" key="2">
    <source>
        <dbReference type="Proteomes" id="UP000295707"/>
    </source>
</evidence>
<dbReference type="EMBL" id="SMFX01000001">
    <property type="protein sequence ID" value="TCK18254.1"/>
    <property type="molecule type" value="Genomic_DNA"/>
</dbReference>
<organism evidence="1 2">
    <name type="scientific">Thiogranum longum</name>
    <dbReference type="NCBI Taxonomy" id="1537524"/>
    <lineage>
        <taxon>Bacteria</taxon>
        <taxon>Pseudomonadati</taxon>
        <taxon>Pseudomonadota</taxon>
        <taxon>Gammaproteobacteria</taxon>
        <taxon>Chromatiales</taxon>
        <taxon>Ectothiorhodospiraceae</taxon>
        <taxon>Thiogranum</taxon>
    </lineage>
</organism>
<reference evidence="1 2" key="1">
    <citation type="submission" date="2019-03" db="EMBL/GenBank/DDBJ databases">
        <title>Genomic Encyclopedia of Type Strains, Phase IV (KMG-IV): sequencing the most valuable type-strain genomes for metagenomic binning, comparative biology and taxonomic classification.</title>
        <authorList>
            <person name="Goeker M."/>
        </authorList>
    </citation>
    <scope>NUCLEOTIDE SEQUENCE [LARGE SCALE GENOMIC DNA]</scope>
    <source>
        <strain evidence="1 2">DSM 19610</strain>
    </source>
</reference>
<comment type="caution">
    <text evidence="1">The sequence shown here is derived from an EMBL/GenBank/DDBJ whole genome shotgun (WGS) entry which is preliminary data.</text>
</comment>
<dbReference type="Proteomes" id="UP000295707">
    <property type="component" value="Unassembled WGS sequence"/>
</dbReference>
<gene>
    <name evidence="1" type="ORF">DFR30_1529</name>
</gene>
<keyword evidence="2" id="KW-1185">Reference proteome</keyword>
<protein>
    <submittedName>
        <fullName evidence="1">Uncharacterized protein</fullName>
    </submittedName>
</protein>
<proteinExistence type="predicted"/>